<dbReference type="Proteomes" id="UP000316621">
    <property type="component" value="Chromosome 8"/>
</dbReference>
<dbReference type="Gramene" id="RZC74257">
    <property type="protein sequence ID" value="RZC74257"/>
    <property type="gene ID" value="C5167_049735"/>
</dbReference>
<organism evidence="1 2">
    <name type="scientific">Papaver somniferum</name>
    <name type="common">Opium poppy</name>
    <dbReference type="NCBI Taxonomy" id="3469"/>
    <lineage>
        <taxon>Eukaryota</taxon>
        <taxon>Viridiplantae</taxon>
        <taxon>Streptophyta</taxon>
        <taxon>Embryophyta</taxon>
        <taxon>Tracheophyta</taxon>
        <taxon>Spermatophyta</taxon>
        <taxon>Magnoliopsida</taxon>
        <taxon>Ranunculales</taxon>
        <taxon>Papaveraceae</taxon>
        <taxon>Papaveroideae</taxon>
        <taxon>Papaver</taxon>
    </lineage>
</organism>
<dbReference type="AlphaFoldDB" id="A0A4Y7KN28"/>
<name>A0A4Y7KN28_PAPSO</name>
<proteinExistence type="predicted"/>
<sequence length="95" mass="10407">MRGSSFPYLSSSLPIRFITKKYWIVLKKKLTHYLIAATISREEVLNSTFNQMASSSSIPVNNLDESIGTATPATVESITTVTVTAGYASIRSCSR</sequence>
<accession>A0A4Y7KN28</accession>
<protein>
    <submittedName>
        <fullName evidence="1">Uncharacterized protein</fullName>
    </submittedName>
</protein>
<gene>
    <name evidence="1" type="ORF">C5167_049735</name>
</gene>
<reference evidence="1 2" key="1">
    <citation type="journal article" date="2018" name="Science">
        <title>The opium poppy genome and morphinan production.</title>
        <authorList>
            <person name="Guo L."/>
            <person name="Winzer T."/>
            <person name="Yang X."/>
            <person name="Li Y."/>
            <person name="Ning Z."/>
            <person name="He Z."/>
            <person name="Teodor R."/>
            <person name="Lu Y."/>
            <person name="Bowser T.A."/>
            <person name="Graham I.A."/>
            <person name="Ye K."/>
        </authorList>
    </citation>
    <scope>NUCLEOTIDE SEQUENCE [LARGE SCALE GENOMIC DNA]</scope>
    <source>
        <strain evidence="2">cv. HN1</strain>
        <tissue evidence="1">Leaves</tissue>
    </source>
</reference>
<evidence type="ECO:0000313" key="1">
    <source>
        <dbReference type="EMBL" id="RZC74257.1"/>
    </source>
</evidence>
<evidence type="ECO:0000313" key="2">
    <source>
        <dbReference type="Proteomes" id="UP000316621"/>
    </source>
</evidence>
<dbReference type="EMBL" id="CM010722">
    <property type="protein sequence ID" value="RZC74257.1"/>
    <property type="molecule type" value="Genomic_DNA"/>
</dbReference>
<keyword evidence="2" id="KW-1185">Reference proteome</keyword>